<dbReference type="InterPro" id="IPR019060">
    <property type="entry name" value="DUF2382"/>
</dbReference>
<dbReference type="AlphaFoldDB" id="A0A848LA01"/>
<keyword evidence="3" id="KW-1185">Reference proteome</keyword>
<dbReference type="PANTHER" id="PTHR38463:SF1">
    <property type="entry name" value="STRESS RESPONSE PROTEIN YSNF"/>
    <property type="match status" value="1"/>
</dbReference>
<evidence type="ECO:0000313" key="3">
    <source>
        <dbReference type="Proteomes" id="UP000550729"/>
    </source>
</evidence>
<evidence type="ECO:0000259" key="1">
    <source>
        <dbReference type="Pfam" id="PF09557"/>
    </source>
</evidence>
<gene>
    <name evidence="2" type="ORF">HH308_29085</name>
</gene>
<proteinExistence type="predicted"/>
<name>A0A848LA01_9ACTN</name>
<sequence>MPEADPDVVTVALHAEFLTAEKREVVTGKAQVRKTIETESAEVNVDVEREHADVTRVAVDNRVVTSAPEPYWDGDTYVVPVVEEELIVTKRLVVREEVRIRRVRGTETVSVPATVRRERVEVTEIDVNTKPGKHSQQSNDIV</sequence>
<dbReference type="InterPro" id="IPR052967">
    <property type="entry name" value="Stress_Response_Assoc"/>
</dbReference>
<evidence type="ECO:0000313" key="2">
    <source>
        <dbReference type="EMBL" id="NMO05281.1"/>
    </source>
</evidence>
<dbReference type="Pfam" id="PF09557">
    <property type="entry name" value="DUF2382"/>
    <property type="match status" value="1"/>
</dbReference>
<protein>
    <submittedName>
        <fullName evidence="2">YsnF/AvaK domain-containing protein</fullName>
    </submittedName>
</protein>
<dbReference type="RefSeq" id="WP_170197786.1">
    <property type="nucleotide sequence ID" value="NZ_JABBNB010000061.1"/>
</dbReference>
<comment type="caution">
    <text evidence="2">The sequence shown here is derived from an EMBL/GenBank/DDBJ whole genome shotgun (WGS) entry which is preliminary data.</text>
</comment>
<reference evidence="2 3" key="1">
    <citation type="submission" date="2020-04" db="EMBL/GenBank/DDBJ databases">
        <title>Gordonia sp. nov. TBRC 11910.</title>
        <authorList>
            <person name="Suriyachadkun C."/>
        </authorList>
    </citation>
    <scope>NUCLEOTIDE SEQUENCE [LARGE SCALE GENOMIC DNA]</scope>
    <source>
        <strain evidence="2 3">TBRC 11910</strain>
    </source>
</reference>
<dbReference type="Proteomes" id="UP000550729">
    <property type="component" value="Unassembled WGS sequence"/>
</dbReference>
<dbReference type="EMBL" id="JABBNB010000061">
    <property type="protein sequence ID" value="NMO05281.1"/>
    <property type="molecule type" value="Genomic_DNA"/>
</dbReference>
<feature type="domain" description="DUF2382" evidence="1">
    <location>
        <begin position="13"/>
        <end position="122"/>
    </location>
</feature>
<accession>A0A848LA01</accession>
<organism evidence="2 3">
    <name type="scientific">Gordonia asplenii</name>
    <dbReference type="NCBI Taxonomy" id="2725283"/>
    <lineage>
        <taxon>Bacteria</taxon>
        <taxon>Bacillati</taxon>
        <taxon>Actinomycetota</taxon>
        <taxon>Actinomycetes</taxon>
        <taxon>Mycobacteriales</taxon>
        <taxon>Gordoniaceae</taxon>
        <taxon>Gordonia</taxon>
    </lineage>
</organism>
<dbReference type="PANTHER" id="PTHR38463">
    <property type="entry name" value="STRESS RESPONSE PROTEIN YSNF"/>
    <property type="match status" value="1"/>
</dbReference>